<evidence type="ECO:0000256" key="8">
    <source>
        <dbReference type="ARBA" id="ARBA00048968"/>
    </source>
</evidence>
<evidence type="ECO:0000256" key="2">
    <source>
        <dbReference type="ARBA" id="ARBA00007353"/>
    </source>
</evidence>
<dbReference type="InterPro" id="IPR003730">
    <property type="entry name" value="Cu_polyphenol_OxRdtase"/>
</dbReference>
<proteinExistence type="inferred from homology"/>
<accession>A0A2V1H1B1</accession>
<dbReference type="Proteomes" id="UP000244906">
    <property type="component" value="Unassembled WGS sequence"/>
</dbReference>
<keyword evidence="6" id="KW-0862">Zinc</keyword>
<evidence type="ECO:0000256" key="3">
    <source>
        <dbReference type="ARBA" id="ARBA00022679"/>
    </source>
</evidence>
<dbReference type="GO" id="GO:0016787">
    <property type="term" value="F:hydrolase activity"/>
    <property type="evidence" value="ECO:0007669"/>
    <property type="project" value="UniProtKB-KW"/>
</dbReference>
<comment type="catalytic activity">
    <reaction evidence="9">
        <text>S-methyl-5'-thioadenosine + phosphate = 5-(methylsulfanyl)-alpha-D-ribose 1-phosphate + adenine</text>
        <dbReference type="Rhea" id="RHEA:11852"/>
        <dbReference type="ChEBI" id="CHEBI:16708"/>
        <dbReference type="ChEBI" id="CHEBI:17509"/>
        <dbReference type="ChEBI" id="CHEBI:43474"/>
        <dbReference type="ChEBI" id="CHEBI:58533"/>
        <dbReference type="EC" id="2.4.2.28"/>
    </reaction>
    <physiologicalReaction direction="left-to-right" evidence="9">
        <dbReference type="Rhea" id="RHEA:11853"/>
    </physiologicalReaction>
</comment>
<dbReference type="InterPro" id="IPR011324">
    <property type="entry name" value="Cytotoxic_necrot_fac-like_cat"/>
</dbReference>
<keyword evidence="5" id="KW-0378">Hydrolase</keyword>
<dbReference type="RefSeq" id="WP_116686055.1">
    <property type="nucleotide sequence ID" value="NZ_CAWNYD010000001.1"/>
</dbReference>
<keyword evidence="3" id="KW-0808">Transferase</keyword>
<keyword evidence="4" id="KW-0479">Metal-binding</keyword>
<evidence type="ECO:0000313" key="11">
    <source>
        <dbReference type="EMBL" id="PVZ72469.1"/>
    </source>
</evidence>
<dbReference type="GO" id="GO:0017061">
    <property type="term" value="F:S-methyl-5-thioadenosine phosphorylase activity"/>
    <property type="evidence" value="ECO:0007669"/>
    <property type="project" value="UniProtKB-EC"/>
</dbReference>
<organism evidence="11 12">
    <name type="scientific">Pelagibaculum spongiae</name>
    <dbReference type="NCBI Taxonomy" id="2080658"/>
    <lineage>
        <taxon>Bacteria</taxon>
        <taxon>Pseudomonadati</taxon>
        <taxon>Pseudomonadota</taxon>
        <taxon>Gammaproteobacteria</taxon>
        <taxon>Oceanospirillales</taxon>
        <taxon>Pelagibaculum</taxon>
    </lineage>
</organism>
<evidence type="ECO:0000256" key="7">
    <source>
        <dbReference type="ARBA" id="ARBA00047989"/>
    </source>
</evidence>
<dbReference type="NCBIfam" id="TIGR00726">
    <property type="entry name" value="peptidoglycan editing factor PgeF"/>
    <property type="match status" value="1"/>
</dbReference>
<protein>
    <recommendedName>
        <fullName evidence="10">Purine nucleoside phosphorylase</fullName>
    </recommendedName>
</protein>
<dbReference type="PANTHER" id="PTHR30616:SF2">
    <property type="entry name" value="PURINE NUCLEOSIDE PHOSPHORYLASE LACC1"/>
    <property type="match status" value="1"/>
</dbReference>
<comment type="catalytic activity">
    <reaction evidence="7">
        <text>adenosine + H2O + H(+) = inosine + NH4(+)</text>
        <dbReference type="Rhea" id="RHEA:24408"/>
        <dbReference type="ChEBI" id="CHEBI:15377"/>
        <dbReference type="ChEBI" id="CHEBI:15378"/>
        <dbReference type="ChEBI" id="CHEBI:16335"/>
        <dbReference type="ChEBI" id="CHEBI:17596"/>
        <dbReference type="ChEBI" id="CHEBI:28938"/>
        <dbReference type="EC" id="3.5.4.4"/>
    </reaction>
    <physiologicalReaction direction="left-to-right" evidence="7">
        <dbReference type="Rhea" id="RHEA:24409"/>
    </physiologicalReaction>
</comment>
<comment type="similarity">
    <text evidence="2 10">Belongs to the purine nucleoside phosphorylase YfiH/LACC1 family.</text>
</comment>
<evidence type="ECO:0000256" key="5">
    <source>
        <dbReference type="ARBA" id="ARBA00022801"/>
    </source>
</evidence>
<dbReference type="OrthoDB" id="4279at2"/>
<dbReference type="SUPFAM" id="SSF64438">
    <property type="entry name" value="CNF1/YfiH-like putative cysteine hydrolases"/>
    <property type="match status" value="1"/>
</dbReference>
<gene>
    <name evidence="11" type="primary">pgeF</name>
    <name evidence="11" type="ORF">DC094_05550</name>
</gene>
<evidence type="ECO:0000256" key="4">
    <source>
        <dbReference type="ARBA" id="ARBA00022723"/>
    </source>
</evidence>
<comment type="caution">
    <text evidence="11">The sequence shown here is derived from an EMBL/GenBank/DDBJ whole genome shotgun (WGS) entry which is preliminary data.</text>
</comment>
<dbReference type="EMBL" id="QDDL01000001">
    <property type="protein sequence ID" value="PVZ72469.1"/>
    <property type="molecule type" value="Genomic_DNA"/>
</dbReference>
<keyword evidence="12" id="KW-1185">Reference proteome</keyword>
<dbReference type="Pfam" id="PF02578">
    <property type="entry name" value="Cu-oxidase_4"/>
    <property type="match status" value="1"/>
</dbReference>
<dbReference type="PANTHER" id="PTHR30616">
    <property type="entry name" value="UNCHARACTERIZED PROTEIN YFIH"/>
    <property type="match status" value="1"/>
</dbReference>
<comment type="catalytic activity">
    <reaction evidence="8">
        <text>adenosine + phosphate = alpha-D-ribose 1-phosphate + adenine</text>
        <dbReference type="Rhea" id="RHEA:27642"/>
        <dbReference type="ChEBI" id="CHEBI:16335"/>
        <dbReference type="ChEBI" id="CHEBI:16708"/>
        <dbReference type="ChEBI" id="CHEBI:43474"/>
        <dbReference type="ChEBI" id="CHEBI:57720"/>
        <dbReference type="EC" id="2.4.2.1"/>
    </reaction>
    <physiologicalReaction direction="left-to-right" evidence="8">
        <dbReference type="Rhea" id="RHEA:27643"/>
    </physiologicalReaction>
</comment>
<comment type="catalytic activity">
    <reaction evidence="1">
        <text>inosine + phosphate = alpha-D-ribose 1-phosphate + hypoxanthine</text>
        <dbReference type="Rhea" id="RHEA:27646"/>
        <dbReference type="ChEBI" id="CHEBI:17368"/>
        <dbReference type="ChEBI" id="CHEBI:17596"/>
        <dbReference type="ChEBI" id="CHEBI:43474"/>
        <dbReference type="ChEBI" id="CHEBI:57720"/>
        <dbReference type="EC" id="2.4.2.1"/>
    </reaction>
    <physiologicalReaction direction="left-to-right" evidence="1">
        <dbReference type="Rhea" id="RHEA:27647"/>
    </physiologicalReaction>
</comment>
<dbReference type="AlphaFoldDB" id="A0A2V1H1B1"/>
<evidence type="ECO:0000256" key="1">
    <source>
        <dbReference type="ARBA" id="ARBA00000553"/>
    </source>
</evidence>
<evidence type="ECO:0000256" key="9">
    <source>
        <dbReference type="ARBA" id="ARBA00049893"/>
    </source>
</evidence>
<dbReference type="CDD" id="cd16833">
    <property type="entry name" value="YfiH"/>
    <property type="match status" value="1"/>
</dbReference>
<evidence type="ECO:0000313" key="12">
    <source>
        <dbReference type="Proteomes" id="UP000244906"/>
    </source>
</evidence>
<evidence type="ECO:0000256" key="6">
    <source>
        <dbReference type="ARBA" id="ARBA00022833"/>
    </source>
</evidence>
<evidence type="ECO:0000256" key="10">
    <source>
        <dbReference type="RuleBase" id="RU361274"/>
    </source>
</evidence>
<reference evidence="11 12" key="1">
    <citation type="submission" date="2018-04" db="EMBL/GenBank/DDBJ databases">
        <title>Thalassorhabdus spongiae gen. nov., sp. nov., isolated from a marine sponge in South-West Iceland.</title>
        <authorList>
            <person name="Knobloch S."/>
            <person name="Daussin A."/>
            <person name="Johannsson R."/>
            <person name="Marteinsson V.T."/>
        </authorList>
    </citation>
    <scope>NUCLEOTIDE SEQUENCE [LARGE SCALE GENOMIC DNA]</scope>
    <source>
        <strain evidence="11 12">Hp12</strain>
    </source>
</reference>
<dbReference type="Gene3D" id="3.60.140.10">
    <property type="entry name" value="CNF1/YfiH-like putative cysteine hydrolases"/>
    <property type="match status" value="1"/>
</dbReference>
<dbReference type="GO" id="GO:0005507">
    <property type="term" value="F:copper ion binding"/>
    <property type="evidence" value="ECO:0007669"/>
    <property type="project" value="TreeGrafter"/>
</dbReference>
<sequence>MNNPLLIQPDWPAPAHIKACCSTRIGGCSSAPYDSLNLGDHVADNPQNVAKNRQLLAQVAQLPAAPVWLQQTHSTVVVDAATVAAGVNADASFSTDKAQVCAVMTADCLPVLLTNQQGSVVAAIHAGWRGLADGIIEATVEKLRVQSPDSQWMAWLGPAISQSAFEVGSEVREYFLEKETGCACAFIPSENEGRWMADIYTLARRRLAHIGIEDIYGGDFCTYSNPTCFFSYRRDGQFTGRMASLIWIEPSVRALEI</sequence>
<dbReference type="InterPro" id="IPR038371">
    <property type="entry name" value="Cu_polyphenol_OxRdtase_sf"/>
</dbReference>
<name>A0A2V1H1B1_9GAMM</name>